<keyword evidence="2" id="KW-1185">Reference proteome</keyword>
<proteinExistence type="predicted"/>
<evidence type="ECO:0000313" key="1">
    <source>
        <dbReference type="EMBL" id="RBP00408.1"/>
    </source>
</evidence>
<name>A0A366EDL9_9BACI</name>
<dbReference type="EMBL" id="QNRI01000002">
    <property type="protein sequence ID" value="RBP00408.1"/>
    <property type="molecule type" value="Genomic_DNA"/>
</dbReference>
<reference evidence="1 2" key="1">
    <citation type="submission" date="2018-06" db="EMBL/GenBank/DDBJ databases">
        <title>Genomic Encyclopedia of Type Strains, Phase IV (KMG-IV): sequencing the most valuable type-strain genomes for metagenomic binning, comparative biology and taxonomic classification.</title>
        <authorList>
            <person name="Goeker M."/>
        </authorList>
    </citation>
    <scope>NUCLEOTIDE SEQUENCE [LARGE SCALE GENOMIC DNA]</scope>
    <source>
        <strain evidence="1 2">DSM 15140</strain>
    </source>
</reference>
<evidence type="ECO:0000313" key="2">
    <source>
        <dbReference type="Proteomes" id="UP000252254"/>
    </source>
</evidence>
<comment type="caution">
    <text evidence="1">The sequence shown here is derived from an EMBL/GenBank/DDBJ whole genome shotgun (WGS) entry which is preliminary data.</text>
</comment>
<protein>
    <submittedName>
        <fullName evidence="1">Uncharacterized protein</fullName>
    </submittedName>
</protein>
<sequence>MLILSLENGAGTKLIFNYSIRMIDKNLTIATGNTLAFYGHGLGHTGRDGFRLTSSRFTKWIFGSWDCDYSSHRKHTLFQLESRIFPVT</sequence>
<accession>A0A366EDL9</accession>
<dbReference type="AlphaFoldDB" id="A0A366EDL9"/>
<organism evidence="1 2">
    <name type="scientific">Paraliobacillus ryukyuensis</name>
    <dbReference type="NCBI Taxonomy" id="200904"/>
    <lineage>
        <taxon>Bacteria</taxon>
        <taxon>Bacillati</taxon>
        <taxon>Bacillota</taxon>
        <taxon>Bacilli</taxon>
        <taxon>Bacillales</taxon>
        <taxon>Bacillaceae</taxon>
        <taxon>Paraliobacillus</taxon>
    </lineage>
</organism>
<gene>
    <name evidence="1" type="ORF">DES48_102170</name>
</gene>
<dbReference type="Proteomes" id="UP000252254">
    <property type="component" value="Unassembled WGS sequence"/>
</dbReference>